<keyword evidence="1" id="KW-0812">Transmembrane</keyword>
<evidence type="ECO:0000313" key="2">
    <source>
        <dbReference type="EMBL" id="AJA36152.1"/>
    </source>
</evidence>
<feature type="transmembrane region" description="Helical" evidence="1">
    <location>
        <begin position="165"/>
        <end position="188"/>
    </location>
</feature>
<dbReference type="InterPro" id="IPR025686">
    <property type="entry name" value="Glucos_trans_II"/>
</dbReference>
<keyword evidence="1" id="KW-0472">Membrane</keyword>
<protein>
    <submittedName>
        <fullName evidence="2">Serotype-specific glycosyltransferase</fullName>
    </submittedName>
</protein>
<accession>A0A0A7RLR8</accession>
<dbReference type="GO" id="GO:0016740">
    <property type="term" value="F:transferase activity"/>
    <property type="evidence" value="ECO:0007669"/>
    <property type="project" value="UniProtKB-KW"/>
</dbReference>
<feature type="transmembrane region" description="Helical" evidence="1">
    <location>
        <begin position="100"/>
        <end position="120"/>
    </location>
</feature>
<keyword evidence="2" id="KW-0808">Transferase</keyword>
<sequence length="464" mass="51830">MPILMANVYYVDDLMRASTGILGWVTLGRPLTDITFQSLSASSQAVDIFPLGLILSVIALAASSTVMIVTSGMKQTLFNALAFSLIWFNPMMLQNLSYRFDSLSMSLSILLCVFATHLTFKNNFLLTFFSIPFLIGSLCLYQPSIFVFLSCFTLIWLYKISSQEFALMDVTLTAMKAILSFLLSYLVYSKCILSYISFSNTRSELIFASSGSYEHITLYFKTVFSQLESLYESGYETSLMLLLISLIAGIAAMMKSPAKNKKRKLLSIIILVMIGPVACFILTFMPTAILKEAITAPRVFMSFGFIISCIFIVISKSRFAFVIAFFSYAIPTLALSFSYGNALKQQSDYDNITALEIMRSIDGSKENAIIYGINDSPLIVQQIISSKPFLKHLLSPSYDWTMSLRLQNYNAKNISFAFNRKLKNHVAKIICDNKQKAEIISGNIATYGVDGYRLISLSGELPCK</sequence>
<feature type="transmembrane region" description="Helical" evidence="1">
    <location>
        <begin position="140"/>
        <end position="158"/>
    </location>
</feature>
<name>A0A0A7RLR8_ECOLX</name>
<feature type="transmembrane region" description="Helical" evidence="1">
    <location>
        <begin position="265"/>
        <end position="289"/>
    </location>
</feature>
<proteinExistence type="predicted"/>
<feature type="transmembrane region" description="Helical" evidence="1">
    <location>
        <begin position="295"/>
        <end position="314"/>
    </location>
</feature>
<organism evidence="2">
    <name type="scientific">Escherichia coli</name>
    <dbReference type="NCBI Taxonomy" id="562"/>
    <lineage>
        <taxon>Bacteria</taxon>
        <taxon>Pseudomonadati</taxon>
        <taxon>Pseudomonadota</taxon>
        <taxon>Gammaproteobacteria</taxon>
        <taxon>Enterobacterales</taxon>
        <taxon>Enterobacteriaceae</taxon>
        <taxon>Escherichia</taxon>
    </lineage>
</organism>
<feature type="transmembrane region" description="Helical" evidence="1">
    <location>
        <begin position="319"/>
        <end position="339"/>
    </location>
</feature>
<reference evidence="2" key="1">
    <citation type="journal article" date="2015" name="J. Bacteriol.">
        <title>Variations in O-Antigen Biosynthesis and O-Acetylation Associated with Altered Phage Sensitivity in Escherichia coli 4s.</title>
        <authorList>
            <person name="Knirel Y.A."/>
            <person name="Prokhorov N.S."/>
            <person name="Shashkov A.S."/>
            <person name="Ovchinnikova O.G."/>
            <person name="Zdorovenko E.L."/>
            <person name="Liu B."/>
            <person name="Kostryukova E.S."/>
            <person name="Larin A.K."/>
            <person name="Golomidova A.K."/>
            <person name="Letarov A.V."/>
        </authorList>
    </citation>
    <scope>NUCLEOTIDE SEQUENCE</scope>
    <source>
        <strain evidence="2">4s</strain>
    </source>
</reference>
<dbReference type="Pfam" id="PF14264">
    <property type="entry name" value="Glucos_trans_II"/>
    <property type="match status" value="1"/>
</dbReference>
<feature type="transmembrane region" description="Helical" evidence="1">
    <location>
        <begin position="48"/>
        <end position="70"/>
    </location>
</feature>
<dbReference type="AlphaFoldDB" id="A0A0A7RLR8"/>
<feature type="transmembrane region" description="Helical" evidence="1">
    <location>
        <begin position="234"/>
        <end position="253"/>
    </location>
</feature>
<evidence type="ECO:0000256" key="1">
    <source>
        <dbReference type="SAM" id="Phobius"/>
    </source>
</evidence>
<gene>
    <name evidence="2" type="primary">gtrO22</name>
    <name evidence="2" type="ORF">4sP12</name>
</gene>
<dbReference type="EMBL" id="KM822855">
    <property type="protein sequence ID" value="AJA36152.1"/>
    <property type="molecule type" value="Genomic_DNA"/>
</dbReference>
<keyword evidence="1" id="KW-1133">Transmembrane helix</keyword>